<dbReference type="Gene3D" id="1.10.10.10">
    <property type="entry name" value="Winged helix-like DNA-binding domain superfamily/Winged helix DNA-binding domain"/>
    <property type="match status" value="1"/>
</dbReference>
<feature type="domain" description="HTH hxlR-type" evidence="4">
    <location>
        <begin position="13"/>
        <end position="111"/>
    </location>
</feature>
<dbReference type="EMBL" id="JAGTXB010000018">
    <property type="protein sequence ID" value="MBS0030981.1"/>
    <property type="molecule type" value="Genomic_DNA"/>
</dbReference>
<gene>
    <name evidence="5" type="ORF">KE626_26885</name>
</gene>
<keyword evidence="2" id="KW-0238">DNA-binding</keyword>
<name>A0ABS5J7C4_9BACT</name>
<reference evidence="5 6" key="1">
    <citation type="submission" date="2021-04" db="EMBL/GenBank/DDBJ databases">
        <title>Chitinophaga sp. nov., isolated from the rhizosphere soil.</title>
        <authorList>
            <person name="He S."/>
        </authorList>
    </citation>
    <scope>NUCLEOTIDE SEQUENCE [LARGE SCALE GENOMIC DNA]</scope>
    <source>
        <strain evidence="5 6">2R12</strain>
    </source>
</reference>
<dbReference type="InterPro" id="IPR002577">
    <property type="entry name" value="HTH_HxlR"/>
</dbReference>
<dbReference type="SUPFAM" id="SSF46785">
    <property type="entry name" value="Winged helix' DNA-binding domain"/>
    <property type="match status" value="1"/>
</dbReference>
<dbReference type="InterPro" id="IPR036390">
    <property type="entry name" value="WH_DNA-bd_sf"/>
</dbReference>
<evidence type="ECO:0000256" key="3">
    <source>
        <dbReference type="ARBA" id="ARBA00023163"/>
    </source>
</evidence>
<accession>A0ABS5J7C4</accession>
<sequence length="114" mass="13342">MKDFLHESRIYYNPIEFAMAHIGGTWKMPVLLCLREGPVRYGDLKKAISHISDKMLITQLRELEEKGMVTRITYREKPPRVEYALTPRAEQALPAIDVLMEYGRFLMKEEKIGE</sequence>
<evidence type="ECO:0000256" key="2">
    <source>
        <dbReference type="ARBA" id="ARBA00023125"/>
    </source>
</evidence>
<dbReference type="Pfam" id="PF01638">
    <property type="entry name" value="HxlR"/>
    <property type="match status" value="1"/>
</dbReference>
<dbReference type="PANTHER" id="PTHR33204:SF29">
    <property type="entry name" value="TRANSCRIPTIONAL REGULATOR"/>
    <property type="match status" value="1"/>
</dbReference>
<evidence type="ECO:0000256" key="1">
    <source>
        <dbReference type="ARBA" id="ARBA00023015"/>
    </source>
</evidence>
<keyword evidence="1" id="KW-0805">Transcription regulation</keyword>
<evidence type="ECO:0000313" key="5">
    <source>
        <dbReference type="EMBL" id="MBS0030981.1"/>
    </source>
</evidence>
<dbReference type="InterPro" id="IPR036388">
    <property type="entry name" value="WH-like_DNA-bd_sf"/>
</dbReference>
<dbReference type="PANTHER" id="PTHR33204">
    <property type="entry name" value="TRANSCRIPTIONAL REGULATOR, MARR FAMILY"/>
    <property type="match status" value="1"/>
</dbReference>
<organism evidence="5 6">
    <name type="scientific">Chitinophaga hostae</name>
    <dbReference type="NCBI Taxonomy" id="2831022"/>
    <lineage>
        <taxon>Bacteria</taxon>
        <taxon>Pseudomonadati</taxon>
        <taxon>Bacteroidota</taxon>
        <taxon>Chitinophagia</taxon>
        <taxon>Chitinophagales</taxon>
        <taxon>Chitinophagaceae</taxon>
        <taxon>Chitinophaga</taxon>
    </lineage>
</organism>
<evidence type="ECO:0000259" key="4">
    <source>
        <dbReference type="PROSITE" id="PS51118"/>
    </source>
</evidence>
<protein>
    <submittedName>
        <fullName evidence="5">Helix-turn-helix transcriptional regulator</fullName>
    </submittedName>
</protein>
<dbReference type="Proteomes" id="UP000676386">
    <property type="component" value="Unassembled WGS sequence"/>
</dbReference>
<keyword evidence="3" id="KW-0804">Transcription</keyword>
<dbReference type="PROSITE" id="PS51118">
    <property type="entry name" value="HTH_HXLR"/>
    <property type="match status" value="1"/>
</dbReference>
<dbReference type="RefSeq" id="WP_211976118.1">
    <property type="nucleotide sequence ID" value="NZ_CBFHAM010000025.1"/>
</dbReference>
<proteinExistence type="predicted"/>
<keyword evidence="6" id="KW-1185">Reference proteome</keyword>
<comment type="caution">
    <text evidence="5">The sequence shown here is derived from an EMBL/GenBank/DDBJ whole genome shotgun (WGS) entry which is preliminary data.</text>
</comment>
<evidence type="ECO:0000313" key="6">
    <source>
        <dbReference type="Proteomes" id="UP000676386"/>
    </source>
</evidence>